<dbReference type="PROSITE" id="PS50928">
    <property type="entry name" value="ABC_TM1"/>
    <property type="match status" value="1"/>
</dbReference>
<evidence type="ECO:0000256" key="2">
    <source>
        <dbReference type="ARBA" id="ARBA00022692"/>
    </source>
</evidence>
<evidence type="ECO:0000259" key="6">
    <source>
        <dbReference type="PROSITE" id="PS50928"/>
    </source>
</evidence>
<dbReference type="PANTHER" id="PTHR42727">
    <property type="entry name" value="PHOSPHATE TRANSPORT SYSTEM PERMEASE PROTEIN"/>
    <property type="match status" value="1"/>
</dbReference>
<dbReference type="SUPFAM" id="SSF161098">
    <property type="entry name" value="MetI-like"/>
    <property type="match status" value="2"/>
</dbReference>
<feature type="transmembrane region" description="Helical" evidence="5">
    <location>
        <begin position="554"/>
        <end position="574"/>
    </location>
</feature>
<dbReference type="InterPro" id="IPR035906">
    <property type="entry name" value="MetI-like_sf"/>
</dbReference>
<dbReference type="EMBL" id="LHSG01000006">
    <property type="protein sequence ID" value="KPD23750.1"/>
    <property type="molecule type" value="Genomic_DNA"/>
</dbReference>
<keyword evidence="5" id="KW-0813">Transport</keyword>
<feature type="transmembrane region" description="Helical" evidence="5">
    <location>
        <begin position="520"/>
        <end position="542"/>
    </location>
</feature>
<accession>A0A837NEP0</accession>
<dbReference type="Proteomes" id="UP000053030">
    <property type="component" value="Unassembled WGS sequence"/>
</dbReference>
<evidence type="ECO:0000256" key="4">
    <source>
        <dbReference type="ARBA" id="ARBA00023136"/>
    </source>
</evidence>
<proteinExistence type="inferred from homology"/>
<feature type="transmembrane region" description="Helical" evidence="5">
    <location>
        <begin position="607"/>
        <end position="630"/>
    </location>
</feature>
<feature type="transmembrane region" description="Helical" evidence="5">
    <location>
        <begin position="21"/>
        <end position="46"/>
    </location>
</feature>
<comment type="similarity">
    <text evidence="5">Belongs to the binding-protein-dependent transport system permease family.</text>
</comment>
<dbReference type="GO" id="GO:0005886">
    <property type="term" value="C:plasma membrane"/>
    <property type="evidence" value="ECO:0007669"/>
    <property type="project" value="UniProtKB-SubCell"/>
</dbReference>
<evidence type="ECO:0000256" key="3">
    <source>
        <dbReference type="ARBA" id="ARBA00022989"/>
    </source>
</evidence>
<feature type="transmembrane region" description="Helical" evidence="5">
    <location>
        <begin position="459"/>
        <end position="482"/>
    </location>
</feature>
<evidence type="ECO:0000313" key="8">
    <source>
        <dbReference type="Proteomes" id="UP000053030"/>
    </source>
</evidence>
<dbReference type="PANTHER" id="PTHR42727:SF1">
    <property type="entry name" value="PHOSPHATE TRANSPORT SYSTEM PERMEASE"/>
    <property type="match status" value="1"/>
</dbReference>
<evidence type="ECO:0000256" key="1">
    <source>
        <dbReference type="ARBA" id="ARBA00004651"/>
    </source>
</evidence>
<name>A0A837NEP0_9GAMM</name>
<dbReference type="CDD" id="cd06261">
    <property type="entry name" value="TM_PBP2"/>
    <property type="match status" value="1"/>
</dbReference>
<dbReference type="GO" id="GO:0055085">
    <property type="term" value="P:transmembrane transport"/>
    <property type="evidence" value="ECO:0007669"/>
    <property type="project" value="InterPro"/>
</dbReference>
<keyword evidence="8" id="KW-1185">Reference proteome</keyword>
<gene>
    <name evidence="7" type="ORF">AFK76_07780</name>
</gene>
<feature type="transmembrane region" description="Helical" evidence="5">
    <location>
        <begin position="720"/>
        <end position="741"/>
    </location>
</feature>
<dbReference type="AlphaFoldDB" id="A0A837NEP0"/>
<evidence type="ECO:0000256" key="5">
    <source>
        <dbReference type="RuleBase" id="RU363032"/>
    </source>
</evidence>
<keyword evidence="2 5" id="KW-0812">Transmembrane</keyword>
<feature type="transmembrane region" description="Helical" evidence="5">
    <location>
        <begin position="494"/>
        <end position="514"/>
    </location>
</feature>
<keyword evidence="3 5" id="KW-1133">Transmembrane helix</keyword>
<evidence type="ECO:0000313" key="7">
    <source>
        <dbReference type="EMBL" id="KPD23750.1"/>
    </source>
</evidence>
<dbReference type="RefSeq" id="WP_053953740.1">
    <property type="nucleotide sequence ID" value="NZ_FNCB01000006.1"/>
</dbReference>
<dbReference type="InterPro" id="IPR000515">
    <property type="entry name" value="MetI-like"/>
</dbReference>
<keyword evidence="4 5" id="KW-0472">Membrane</keyword>
<dbReference type="Pfam" id="PF00528">
    <property type="entry name" value="BPD_transp_1"/>
    <property type="match status" value="1"/>
</dbReference>
<feature type="domain" description="ABC transmembrane type-1" evidence="6">
    <location>
        <begin position="453"/>
        <end position="741"/>
    </location>
</feature>
<organism evidence="7 8">
    <name type="scientific">Idiomarina zobellii</name>
    <dbReference type="NCBI Taxonomy" id="86103"/>
    <lineage>
        <taxon>Bacteria</taxon>
        <taxon>Pseudomonadati</taxon>
        <taxon>Pseudomonadota</taxon>
        <taxon>Gammaproteobacteria</taxon>
        <taxon>Alteromonadales</taxon>
        <taxon>Idiomarinaceae</taxon>
        <taxon>Idiomarina</taxon>
    </lineage>
</organism>
<sequence length="755" mass="83696">MATQSAQQLSANRMRLFKDRFARYGVTAGGVMVLVALLLIFFYLLYVVQPIFESVSLKKVNSFNLPESGQVEAVGMEEQAEIGYRFLRSGELQFFSLIDKNDRRSGDILLSETFVEPKNVSSFAKTLPVNHQYAYGLESGEAVVVEPKFSVTFPETAATAATDKVERVITPRFEVKNDGQPLVVDENGRALEKLSYETDGDGMLFAAAVENSTLLITHFVAEENFMTGAVTLTPNYTEIPLNTAIDDIVVTPDLRQVIARRGNRVHVFDISISGNVTERELLPMRTRELGNATGMYLLAGASSVLLTHDTGKVSQWFEVPGDDGRQYQYIRSFDAGSPITEIEVEYYRRTFYTLSENGDMNIFHTTAEADLYRGKPAEAEVQAVMVDPRANYLLMKTAEGYGLYDVDNEHPEVSWSGLWQEVWYEGYPEPDYTWQSTSGSDDFESKFSLVPISFGTIKAAAYAMLFAVPIGLAAAVYTAYFMSPSVRRYVKPTVEIMEALPTVILGFLAGLWLAPLVEAYLPGFVAVLLLVPLAIILMAALWSQLPTQIKSKVNDGRAALLLIPVVLAVGWFSFEISPWVEQVMFDGDARRFITNELGVTFDQRNSLVVGIAMGFAVIPTIFSIAEDAVFSVPKHLSNGSLALGATPWQTLTKVVLLTASPGIFSAVMMGLGRAVGETMIVLMATGNTPIMDWNIFEGMRTLSANIAVEMPESEVGSSHYRILFLAAFVLFIFTFFFNTIAEFVRQRLRDKYSSM</sequence>
<dbReference type="OrthoDB" id="9785113at2"/>
<dbReference type="SUPFAM" id="SSF69322">
    <property type="entry name" value="Tricorn protease domain 2"/>
    <property type="match status" value="1"/>
</dbReference>
<feature type="transmembrane region" description="Helical" evidence="5">
    <location>
        <begin position="651"/>
        <end position="671"/>
    </location>
</feature>
<comment type="caution">
    <text evidence="7">The sequence shown here is derived from an EMBL/GenBank/DDBJ whole genome shotgun (WGS) entry which is preliminary data.</text>
</comment>
<comment type="subcellular location">
    <subcellularLocation>
        <location evidence="1 5">Cell membrane</location>
        <topology evidence="1 5">Multi-pass membrane protein</topology>
    </subcellularLocation>
</comment>
<reference evidence="7 8" key="1">
    <citation type="submission" date="2015-08" db="EMBL/GenBank/DDBJ databases">
        <title>Genome sequencing and assembly of the deep-sea bacterium Idiomarina zobellii.</title>
        <authorList>
            <person name="Mithoefer S.D."/>
            <person name="Rheaume B.A."/>
            <person name="MacLea K.S."/>
        </authorList>
    </citation>
    <scope>NUCLEOTIDE SEQUENCE [LARGE SCALE GENOMIC DNA]</scope>
    <source>
        <strain evidence="7 8">KMM 231</strain>
    </source>
</reference>
<dbReference type="Gene3D" id="1.10.3720.10">
    <property type="entry name" value="MetI-like"/>
    <property type="match status" value="2"/>
</dbReference>
<protein>
    <submittedName>
        <fullName evidence="7">Phosphate ABC transporter permease</fullName>
    </submittedName>
</protein>